<proteinExistence type="evidence at transcript level"/>
<accession>C4IZE0</accession>
<dbReference type="AlphaFoldDB" id="C4IZE0"/>
<name>C4IZE0_MAIZE</name>
<reference evidence="1" key="1">
    <citation type="journal article" date="2009" name="PLoS Genet.">
        <title>Sequencing, mapping, and analysis of 27,455 maize full-length cDNAs.</title>
        <authorList>
            <person name="Soderlund C."/>
            <person name="Descour A."/>
            <person name="Kudrna D."/>
            <person name="Bomhoff M."/>
            <person name="Boyd L."/>
            <person name="Currie J."/>
            <person name="Angelova A."/>
            <person name="Collura K."/>
            <person name="Wissotski M."/>
            <person name="Ashley E."/>
            <person name="Morrow D."/>
            <person name="Fernandes J."/>
            <person name="Walbot V."/>
            <person name="Yu Y."/>
        </authorList>
    </citation>
    <scope>NUCLEOTIDE SEQUENCE</scope>
    <source>
        <strain evidence="1">B73</strain>
    </source>
</reference>
<reference evidence="1" key="2">
    <citation type="submission" date="2012-06" db="EMBL/GenBank/DDBJ databases">
        <authorList>
            <person name="Yu Y."/>
            <person name="Currie J."/>
            <person name="Lomeli R."/>
            <person name="Angelova A."/>
            <person name="Collura K."/>
            <person name="Wissotski M."/>
            <person name="Campos D."/>
            <person name="Kudrna D."/>
            <person name="Golser W."/>
            <person name="Ashely E."/>
            <person name="Descour A."/>
            <person name="Fernandes J."/>
            <person name="Soderlund C."/>
            <person name="Walbot V."/>
        </authorList>
    </citation>
    <scope>NUCLEOTIDE SEQUENCE</scope>
    <source>
        <strain evidence="1">B73</strain>
    </source>
</reference>
<evidence type="ECO:0000313" key="1">
    <source>
        <dbReference type="EMBL" id="ACR34290.1"/>
    </source>
</evidence>
<protein>
    <submittedName>
        <fullName evidence="1">Uncharacterized protein</fullName>
    </submittedName>
</protein>
<dbReference type="EMBL" id="BT083937">
    <property type="protein sequence ID" value="ACR34290.1"/>
    <property type="molecule type" value="mRNA"/>
</dbReference>
<organism evidence="1">
    <name type="scientific">Zea mays</name>
    <name type="common">Maize</name>
    <dbReference type="NCBI Taxonomy" id="4577"/>
    <lineage>
        <taxon>Eukaryota</taxon>
        <taxon>Viridiplantae</taxon>
        <taxon>Streptophyta</taxon>
        <taxon>Embryophyta</taxon>
        <taxon>Tracheophyta</taxon>
        <taxon>Spermatophyta</taxon>
        <taxon>Magnoliopsida</taxon>
        <taxon>Liliopsida</taxon>
        <taxon>Poales</taxon>
        <taxon>Poaceae</taxon>
        <taxon>PACMAD clade</taxon>
        <taxon>Panicoideae</taxon>
        <taxon>Andropogonodae</taxon>
        <taxon>Andropogoneae</taxon>
        <taxon>Tripsacinae</taxon>
        <taxon>Zea</taxon>
    </lineage>
</organism>
<sequence length="78" mass="9017">MIRLSLDCTYCISSFASELLSILSSHLHWLPKGVRPECANENGGRRHVEAWPCLAVHALLWAIQVRFHVTKYEAWHFL</sequence>